<dbReference type="InterPro" id="IPR025665">
    <property type="entry name" value="Beta-barrel_OMP_2"/>
</dbReference>
<keyword evidence="4" id="KW-1185">Reference proteome</keyword>
<feature type="transmembrane region" description="Helical" evidence="1">
    <location>
        <begin position="53"/>
        <end position="71"/>
    </location>
</feature>
<protein>
    <recommendedName>
        <fullName evidence="2">Outer membrane protein beta-barrel domain-containing protein</fullName>
    </recommendedName>
</protein>
<comment type="caution">
    <text evidence="3">The sequence shown here is derived from an EMBL/GenBank/DDBJ whole genome shotgun (WGS) entry which is preliminary data.</text>
</comment>
<dbReference type="RefSeq" id="WP_095606504.1">
    <property type="nucleotide sequence ID" value="NZ_NSKE01000006.1"/>
</dbReference>
<name>A0A2A2G948_9BACT</name>
<feature type="domain" description="Outer membrane protein beta-barrel" evidence="2">
    <location>
        <begin position="250"/>
        <end position="384"/>
    </location>
</feature>
<accession>A0A2A2G948</accession>
<evidence type="ECO:0000256" key="1">
    <source>
        <dbReference type="SAM" id="Phobius"/>
    </source>
</evidence>
<proteinExistence type="predicted"/>
<reference evidence="3 4" key="1">
    <citation type="submission" date="2017-08" db="EMBL/GenBank/DDBJ databases">
        <title>Aliifodinibius alkalisoli sp. nov., isolated from saline alkaline soil.</title>
        <authorList>
            <person name="Liu D."/>
            <person name="Zhang G."/>
        </authorList>
    </citation>
    <scope>NUCLEOTIDE SEQUENCE [LARGE SCALE GENOMIC DNA]</scope>
    <source>
        <strain evidence="3 4">WN023</strain>
    </source>
</reference>
<evidence type="ECO:0000259" key="2">
    <source>
        <dbReference type="Pfam" id="PF13568"/>
    </source>
</evidence>
<dbReference type="AlphaFoldDB" id="A0A2A2G948"/>
<keyword evidence="1" id="KW-0812">Transmembrane</keyword>
<evidence type="ECO:0000313" key="3">
    <source>
        <dbReference type="EMBL" id="PAU93828.1"/>
    </source>
</evidence>
<organism evidence="3 4">
    <name type="scientific">Fodinibius salipaludis</name>
    <dbReference type="NCBI Taxonomy" id="2032627"/>
    <lineage>
        <taxon>Bacteria</taxon>
        <taxon>Pseudomonadati</taxon>
        <taxon>Balneolota</taxon>
        <taxon>Balneolia</taxon>
        <taxon>Balneolales</taxon>
        <taxon>Balneolaceae</taxon>
        <taxon>Fodinibius</taxon>
    </lineage>
</organism>
<dbReference type="EMBL" id="NSKE01000006">
    <property type="protein sequence ID" value="PAU93828.1"/>
    <property type="molecule type" value="Genomic_DNA"/>
</dbReference>
<sequence length="423" mass="48155">MGNEQHNDPLEEFFRKKVREYDIEYKEEDWRKLESRLDAKGANKDSQNYWKRYITAAAVILLFSVLGYYTYHQQQKINQLNERITRSEQTANPQNGPLGISPDELFYFSFPDNPSYTLPEDRSNVDQSPENIADVSQNNRYESQRDDNTNNNSQRQLAIADSYQEPIDLATLSESAKLSTGDIRVGIEALGFASNNLTPTNTLYRSTFVNNTPTSSNVFNQPLERQSPQLTVGLMGGPDISTVGGISDFYDPGYKIGLSVEYHISKNFALSVGAIHSKVQYTAGGNDYNPPEGYWSYGGAPQETVGRCLLIDIPISLKYNLMHFHNSKLFVTGGASSYIMLNEDYQFQYNSYSTGQQQRWQERTGTRHWMSNAVLSLGYEMDLRKNISLRVEPFIKVPMREVGWGNVKLYSMGSFISVNYNIF</sequence>
<gene>
    <name evidence="3" type="ORF">CK503_09140</name>
</gene>
<dbReference type="Proteomes" id="UP000218831">
    <property type="component" value="Unassembled WGS sequence"/>
</dbReference>
<evidence type="ECO:0000313" key="4">
    <source>
        <dbReference type="Proteomes" id="UP000218831"/>
    </source>
</evidence>
<keyword evidence="1" id="KW-0472">Membrane</keyword>
<dbReference type="OrthoDB" id="1523584at2"/>
<keyword evidence="1" id="KW-1133">Transmembrane helix</keyword>
<dbReference type="Pfam" id="PF13568">
    <property type="entry name" value="OMP_b-brl_2"/>
    <property type="match status" value="1"/>
</dbReference>